<feature type="coiled-coil region" evidence="1">
    <location>
        <begin position="102"/>
        <end position="136"/>
    </location>
</feature>
<gene>
    <name evidence="3" type="primary">LOC108019791</name>
</gene>
<evidence type="ECO:0000313" key="3">
    <source>
        <dbReference type="RefSeq" id="XP_070850976.1"/>
    </source>
</evidence>
<protein>
    <submittedName>
        <fullName evidence="3">Uncharacterized protein</fullName>
    </submittedName>
</protein>
<dbReference type="RefSeq" id="XP_070850976.1">
    <property type="nucleotide sequence ID" value="XM_070994875.1"/>
</dbReference>
<keyword evidence="2" id="KW-1185">Reference proteome</keyword>
<reference evidence="3" key="1">
    <citation type="submission" date="2025-08" db="UniProtKB">
        <authorList>
            <consortium name="RefSeq"/>
        </authorList>
    </citation>
    <scope>IDENTIFICATION</scope>
</reference>
<dbReference type="GeneID" id="108019791"/>
<name>A0ABM4TLX3_DROSZ</name>
<proteinExistence type="predicted"/>
<dbReference type="Proteomes" id="UP001652628">
    <property type="component" value="Chromosome 2R"/>
</dbReference>
<keyword evidence="1" id="KW-0175">Coiled coil</keyword>
<evidence type="ECO:0000256" key="1">
    <source>
        <dbReference type="SAM" id="Coils"/>
    </source>
</evidence>
<accession>A0ABM4TLX3</accession>
<evidence type="ECO:0000313" key="2">
    <source>
        <dbReference type="Proteomes" id="UP001652628"/>
    </source>
</evidence>
<organism evidence="2 3">
    <name type="scientific">Drosophila suzukii</name>
    <name type="common">Spotted-wing drosophila fruit fly</name>
    <dbReference type="NCBI Taxonomy" id="28584"/>
    <lineage>
        <taxon>Eukaryota</taxon>
        <taxon>Metazoa</taxon>
        <taxon>Ecdysozoa</taxon>
        <taxon>Arthropoda</taxon>
        <taxon>Hexapoda</taxon>
        <taxon>Insecta</taxon>
        <taxon>Pterygota</taxon>
        <taxon>Neoptera</taxon>
        <taxon>Endopterygota</taxon>
        <taxon>Diptera</taxon>
        <taxon>Brachycera</taxon>
        <taxon>Muscomorpha</taxon>
        <taxon>Ephydroidea</taxon>
        <taxon>Drosophilidae</taxon>
        <taxon>Drosophila</taxon>
        <taxon>Sophophora</taxon>
    </lineage>
</organism>
<sequence length="259" mass="30303">MERLQILKFIRDPSTIVTKQTKHKHEILRMENLTIAEIENLTLPRYAGGKVMSGKNSFELYVNFLWIFACIYVLSKLTQLLERVLAQRLLGQKQWCDVRSIENEWQLTLQLYEEDKRQLEAQVRELREKNLIMERMMVELRDCNIHLISANFMRSVMQDQISRPPQPNIYVSNTHFHLTRQVTVNERHIDLNVHNAGGKVTDSMGSMGEDLNVWLHYLKMRKCYIGPIADPNLTAPRSSEHMLPIVMTTEQLANLQGMI</sequence>